<sequence length="414" mass="43175">MSGIEPGKETGPELSGDDGARPLTGETVSAMRLRPEPPRVTRLSRKVLAGLGLVAGLGIGGALIYALQARKDHGHGQELYATDVNATPDGLAGLPKDYTGIPKLGPPLPGDLGRPILNAQTAVQPTVPTMGGMPNPALSPEEQRQQRESEDARTGRLFAQTNTRSASPAVTQQAGVTSASAAPAADLTSLGLAPQAATPTAQERQLAFLSQAVDRRTVSPDRVAAPASANILQAGAVIPAALITGIRSDLPGQITAQVTENVHDSPTGRILLIPQGTRIIGQYDNGVGFGQRRVLLVWNRLIFPNGRSIVLERQTGADAEGYAGLEDGIDYHWGELFKAAVLSTILSVGASAGTSGSDSDLVSALREGASDSISQTGRQLVQRQLNIAPTLTIRPGFPVRIIVTRDLVLESYGG</sequence>
<name>A0A9W6FLS2_XANFL</name>
<dbReference type="Gene3D" id="2.40.128.260">
    <property type="entry name" value="Type IV secretion system, VirB10/TraB/TrbI"/>
    <property type="match status" value="1"/>
</dbReference>
<dbReference type="InterPro" id="IPR005498">
    <property type="entry name" value="T4SS_VirB10/TraB/TrbI"/>
</dbReference>
<feature type="compositionally biased region" description="Basic and acidic residues" evidence="6">
    <location>
        <begin position="141"/>
        <end position="153"/>
    </location>
</feature>
<feature type="region of interest" description="Disordered" evidence="6">
    <location>
        <begin position="1"/>
        <end position="37"/>
    </location>
</feature>
<evidence type="ECO:0000256" key="6">
    <source>
        <dbReference type="SAM" id="MobiDB-lite"/>
    </source>
</evidence>
<comment type="similarity">
    <text evidence="2">Belongs to the TrbI/VirB10 family.</text>
</comment>
<evidence type="ECO:0000313" key="8">
    <source>
        <dbReference type="EMBL" id="GLI22637.1"/>
    </source>
</evidence>
<evidence type="ECO:0000256" key="7">
    <source>
        <dbReference type="SAM" id="Phobius"/>
    </source>
</evidence>
<evidence type="ECO:0000256" key="4">
    <source>
        <dbReference type="ARBA" id="ARBA00022989"/>
    </source>
</evidence>
<dbReference type="InterPro" id="IPR042217">
    <property type="entry name" value="T4SS_VirB10/TrbI"/>
</dbReference>
<reference evidence="8" key="1">
    <citation type="submission" date="2022-12" db="EMBL/GenBank/DDBJ databases">
        <title>Reference genome sequencing for broad-spectrum identification of bacterial and archaeal isolates by mass spectrometry.</title>
        <authorList>
            <person name="Sekiguchi Y."/>
            <person name="Tourlousse D.M."/>
        </authorList>
    </citation>
    <scope>NUCLEOTIDE SEQUENCE</scope>
    <source>
        <strain evidence="8">301</strain>
    </source>
</reference>
<feature type="compositionally biased region" description="Basic and acidic residues" evidence="6">
    <location>
        <begin position="1"/>
        <end position="11"/>
    </location>
</feature>
<evidence type="ECO:0000256" key="2">
    <source>
        <dbReference type="ARBA" id="ARBA00010265"/>
    </source>
</evidence>
<evidence type="ECO:0000256" key="5">
    <source>
        <dbReference type="ARBA" id="ARBA00023136"/>
    </source>
</evidence>
<proteinExistence type="inferred from homology"/>
<comment type="subcellular location">
    <subcellularLocation>
        <location evidence="1">Membrane</location>
        <topology evidence="1">Single-pass membrane protein</topology>
    </subcellularLocation>
</comment>
<dbReference type="AlphaFoldDB" id="A0A9W6FLS2"/>
<keyword evidence="5 7" id="KW-0472">Membrane</keyword>
<dbReference type="CDD" id="cd16429">
    <property type="entry name" value="VirB10"/>
    <property type="match status" value="1"/>
</dbReference>
<keyword evidence="4 7" id="KW-1133">Transmembrane helix</keyword>
<evidence type="ECO:0000256" key="3">
    <source>
        <dbReference type="ARBA" id="ARBA00022692"/>
    </source>
</evidence>
<protein>
    <submittedName>
        <fullName evidence="8">Conjugal transfer protein TraI</fullName>
    </submittedName>
</protein>
<dbReference type="Pfam" id="PF03743">
    <property type="entry name" value="TrbI"/>
    <property type="match status" value="1"/>
</dbReference>
<accession>A0A9W6FLS2</accession>
<dbReference type="EMBL" id="BSDO01000002">
    <property type="protein sequence ID" value="GLI22637.1"/>
    <property type="molecule type" value="Genomic_DNA"/>
</dbReference>
<feature type="region of interest" description="Disordered" evidence="6">
    <location>
        <begin position="126"/>
        <end position="153"/>
    </location>
</feature>
<evidence type="ECO:0000256" key="1">
    <source>
        <dbReference type="ARBA" id="ARBA00004167"/>
    </source>
</evidence>
<evidence type="ECO:0000313" key="9">
    <source>
        <dbReference type="Proteomes" id="UP001144397"/>
    </source>
</evidence>
<keyword evidence="3 7" id="KW-0812">Transmembrane</keyword>
<organism evidence="8 9">
    <name type="scientific">Xanthobacter flavus</name>
    <dbReference type="NCBI Taxonomy" id="281"/>
    <lineage>
        <taxon>Bacteria</taxon>
        <taxon>Pseudomonadati</taxon>
        <taxon>Pseudomonadota</taxon>
        <taxon>Alphaproteobacteria</taxon>
        <taxon>Hyphomicrobiales</taxon>
        <taxon>Xanthobacteraceae</taxon>
        <taxon>Xanthobacter</taxon>
    </lineage>
</organism>
<dbReference type="Proteomes" id="UP001144397">
    <property type="component" value="Unassembled WGS sequence"/>
</dbReference>
<dbReference type="RefSeq" id="WP_209483273.1">
    <property type="nucleotide sequence ID" value="NZ_BSDO01000002.1"/>
</dbReference>
<comment type="caution">
    <text evidence="8">The sequence shown here is derived from an EMBL/GenBank/DDBJ whole genome shotgun (WGS) entry which is preliminary data.</text>
</comment>
<gene>
    <name evidence="8" type="ORF">XFLAVUS301_23110</name>
</gene>
<dbReference type="GO" id="GO:0016020">
    <property type="term" value="C:membrane"/>
    <property type="evidence" value="ECO:0007669"/>
    <property type="project" value="UniProtKB-SubCell"/>
</dbReference>
<feature type="transmembrane region" description="Helical" evidence="7">
    <location>
        <begin position="47"/>
        <end position="67"/>
    </location>
</feature>
<dbReference type="GeneID" id="95763099"/>